<gene>
    <name evidence="1" type="ORF">V8G54_003548</name>
</gene>
<evidence type="ECO:0000313" key="2">
    <source>
        <dbReference type="Proteomes" id="UP001374535"/>
    </source>
</evidence>
<sequence>MPRYQTLCKCFYDIAEETCRSETASQKLLSDLNSRRRSLGVSISPTLMLVNDDGSDMHVHPPSSQEVRPTYEVDGLIIHSSVSMKHKRRPRTKRMQSTIEKLTKKKKSHDPKNKHTMNHSEATNCHVHKSIMLRILEVNRCLNLKFHNRDSCPY</sequence>
<evidence type="ECO:0000313" key="1">
    <source>
        <dbReference type="EMBL" id="WVZ25004.1"/>
    </source>
</evidence>
<dbReference type="AlphaFoldDB" id="A0AAQ3PCR1"/>
<name>A0AAQ3PCR1_VIGMU</name>
<protein>
    <submittedName>
        <fullName evidence="1">Uncharacterized protein</fullName>
    </submittedName>
</protein>
<accession>A0AAQ3PCR1</accession>
<keyword evidence="2" id="KW-1185">Reference proteome</keyword>
<reference evidence="1 2" key="1">
    <citation type="journal article" date="2023" name="Life. Sci Alliance">
        <title>Evolutionary insights into 3D genome organization and epigenetic landscape of Vigna mungo.</title>
        <authorList>
            <person name="Junaid A."/>
            <person name="Singh B."/>
            <person name="Bhatia S."/>
        </authorList>
    </citation>
    <scope>NUCLEOTIDE SEQUENCE [LARGE SCALE GENOMIC DNA]</scope>
    <source>
        <strain evidence="1">Urdbean</strain>
    </source>
</reference>
<dbReference type="Proteomes" id="UP001374535">
    <property type="component" value="Chromosome 1"/>
</dbReference>
<dbReference type="EMBL" id="CP144700">
    <property type="protein sequence ID" value="WVZ25004.1"/>
    <property type="molecule type" value="Genomic_DNA"/>
</dbReference>
<proteinExistence type="predicted"/>
<organism evidence="1 2">
    <name type="scientific">Vigna mungo</name>
    <name type="common">Black gram</name>
    <name type="synonym">Phaseolus mungo</name>
    <dbReference type="NCBI Taxonomy" id="3915"/>
    <lineage>
        <taxon>Eukaryota</taxon>
        <taxon>Viridiplantae</taxon>
        <taxon>Streptophyta</taxon>
        <taxon>Embryophyta</taxon>
        <taxon>Tracheophyta</taxon>
        <taxon>Spermatophyta</taxon>
        <taxon>Magnoliopsida</taxon>
        <taxon>eudicotyledons</taxon>
        <taxon>Gunneridae</taxon>
        <taxon>Pentapetalae</taxon>
        <taxon>rosids</taxon>
        <taxon>fabids</taxon>
        <taxon>Fabales</taxon>
        <taxon>Fabaceae</taxon>
        <taxon>Papilionoideae</taxon>
        <taxon>50 kb inversion clade</taxon>
        <taxon>NPAAA clade</taxon>
        <taxon>indigoferoid/millettioid clade</taxon>
        <taxon>Phaseoleae</taxon>
        <taxon>Vigna</taxon>
    </lineage>
</organism>